<evidence type="ECO:0000313" key="3">
    <source>
        <dbReference type="WBParaSite" id="SVE_0197200.1"/>
    </source>
</evidence>
<dbReference type="Proteomes" id="UP000035680">
    <property type="component" value="Unassembled WGS sequence"/>
</dbReference>
<protein>
    <submittedName>
        <fullName evidence="3">Uncharacterized protein</fullName>
    </submittedName>
</protein>
<reference evidence="3" key="2">
    <citation type="submission" date="2015-08" db="UniProtKB">
        <authorList>
            <consortium name="WormBaseParasite"/>
        </authorList>
    </citation>
    <scope>IDENTIFICATION</scope>
</reference>
<sequence>MKVFSTLTVFKIFLLSNIIKICSGFELRVSASPGCPEGRYKYSTHNVTATLVKNNTKKTKGENVGLCGFVMTVSANVSIDEYKIKVLYANYTYSNSTISLIKKIPEDCVSKDDFTQYDPWKNIKYRLCSLGYLDPNPKTESEPTTPKNDNILAS</sequence>
<dbReference type="AlphaFoldDB" id="A0A0K0EZL2"/>
<keyword evidence="1" id="KW-0732">Signal</keyword>
<accession>A0A0K0EZL2</accession>
<feature type="chain" id="PRO_5005328891" evidence="1">
    <location>
        <begin position="25"/>
        <end position="154"/>
    </location>
</feature>
<name>A0A0K0EZL2_STRVS</name>
<reference evidence="2" key="1">
    <citation type="submission" date="2014-07" db="EMBL/GenBank/DDBJ databases">
        <authorList>
            <person name="Martin A.A"/>
            <person name="De Silva N."/>
        </authorList>
    </citation>
    <scope>NUCLEOTIDE SEQUENCE</scope>
</reference>
<keyword evidence="2" id="KW-1185">Reference proteome</keyword>
<proteinExistence type="predicted"/>
<evidence type="ECO:0000313" key="2">
    <source>
        <dbReference type="Proteomes" id="UP000035680"/>
    </source>
</evidence>
<feature type="signal peptide" evidence="1">
    <location>
        <begin position="1"/>
        <end position="24"/>
    </location>
</feature>
<evidence type="ECO:0000256" key="1">
    <source>
        <dbReference type="SAM" id="SignalP"/>
    </source>
</evidence>
<dbReference type="WBParaSite" id="SVE_0197200.1">
    <property type="protein sequence ID" value="SVE_0197200.1"/>
    <property type="gene ID" value="SVE_0197200"/>
</dbReference>
<organism evidence="2 3">
    <name type="scientific">Strongyloides venezuelensis</name>
    <name type="common">Threadworm</name>
    <dbReference type="NCBI Taxonomy" id="75913"/>
    <lineage>
        <taxon>Eukaryota</taxon>
        <taxon>Metazoa</taxon>
        <taxon>Ecdysozoa</taxon>
        <taxon>Nematoda</taxon>
        <taxon>Chromadorea</taxon>
        <taxon>Rhabditida</taxon>
        <taxon>Tylenchina</taxon>
        <taxon>Panagrolaimomorpha</taxon>
        <taxon>Strongyloidoidea</taxon>
        <taxon>Strongyloididae</taxon>
        <taxon>Strongyloides</taxon>
    </lineage>
</organism>